<organism evidence="2">
    <name type="scientific">viral metagenome</name>
    <dbReference type="NCBI Taxonomy" id="1070528"/>
    <lineage>
        <taxon>unclassified sequences</taxon>
        <taxon>metagenomes</taxon>
        <taxon>organismal metagenomes</taxon>
    </lineage>
</organism>
<evidence type="ECO:0000313" key="2">
    <source>
        <dbReference type="EMBL" id="QJA54900.1"/>
    </source>
</evidence>
<sequence>MSPAKSKKQRRLMAIAKETPEKLYKRNRGVTKMSKKQLGDFARTKEKGLPNKKGKKK</sequence>
<dbReference type="AlphaFoldDB" id="A0A6H2A633"/>
<feature type="region of interest" description="Disordered" evidence="1">
    <location>
        <begin position="27"/>
        <end position="57"/>
    </location>
</feature>
<evidence type="ECO:0008006" key="3">
    <source>
        <dbReference type="Google" id="ProtNLM"/>
    </source>
</evidence>
<reference evidence="2" key="1">
    <citation type="submission" date="2020-03" db="EMBL/GenBank/DDBJ databases">
        <title>The deep terrestrial virosphere.</title>
        <authorList>
            <person name="Holmfeldt K."/>
            <person name="Nilsson E."/>
            <person name="Simone D."/>
            <person name="Lopez-Fernandez M."/>
            <person name="Wu X."/>
            <person name="de Brujin I."/>
            <person name="Lundin D."/>
            <person name="Andersson A."/>
            <person name="Bertilsson S."/>
            <person name="Dopson M."/>
        </authorList>
    </citation>
    <scope>NUCLEOTIDE SEQUENCE</scope>
    <source>
        <strain evidence="2">TM448A06117</strain>
    </source>
</reference>
<dbReference type="EMBL" id="MT144548">
    <property type="protein sequence ID" value="QJA54900.1"/>
    <property type="molecule type" value="Genomic_DNA"/>
</dbReference>
<name>A0A6H2A633_9ZZZZ</name>
<gene>
    <name evidence="2" type="ORF">TM448A06117_0007</name>
</gene>
<proteinExistence type="predicted"/>
<accession>A0A6H2A633</accession>
<evidence type="ECO:0000256" key="1">
    <source>
        <dbReference type="SAM" id="MobiDB-lite"/>
    </source>
</evidence>
<protein>
    <recommendedName>
        <fullName evidence="3">DUF3008 domain-containing protein</fullName>
    </recommendedName>
</protein>